<reference evidence="8 9" key="1">
    <citation type="submission" date="2024-06" db="EMBL/GenBank/DDBJ databases">
        <title>Chitinophaga defluvii sp. nov., isolated from municipal sewage.</title>
        <authorList>
            <person name="Zhang L."/>
        </authorList>
    </citation>
    <scope>NUCLEOTIDE SEQUENCE [LARGE SCALE GENOMIC DNA]</scope>
    <source>
        <strain evidence="8 9">H8</strain>
    </source>
</reference>
<evidence type="ECO:0000256" key="4">
    <source>
        <dbReference type="ARBA" id="ARBA00022989"/>
    </source>
</evidence>
<dbReference type="EMBL" id="JBEXAC010000001">
    <property type="protein sequence ID" value="MET6996472.1"/>
    <property type="molecule type" value="Genomic_DNA"/>
</dbReference>
<dbReference type="InterPro" id="IPR002524">
    <property type="entry name" value="Cation_efflux"/>
</dbReference>
<keyword evidence="5 6" id="KW-0472">Membrane</keyword>
<dbReference type="InterPro" id="IPR027469">
    <property type="entry name" value="Cation_efflux_TMD_sf"/>
</dbReference>
<name>A0ABV2T1H1_9BACT</name>
<dbReference type="InterPro" id="IPR036837">
    <property type="entry name" value="Cation_efflux_CTD_sf"/>
</dbReference>
<dbReference type="InterPro" id="IPR040177">
    <property type="entry name" value="SLC30A9"/>
</dbReference>
<gene>
    <name evidence="8" type="ORF">ABR189_03805</name>
</gene>
<feature type="transmembrane region" description="Helical" evidence="6">
    <location>
        <begin position="33"/>
        <end position="53"/>
    </location>
</feature>
<protein>
    <submittedName>
        <fullName evidence="8">Cation diffusion facilitator family transporter</fullName>
    </submittedName>
</protein>
<dbReference type="RefSeq" id="WP_354659114.1">
    <property type="nucleotide sequence ID" value="NZ_JBEXAC010000001.1"/>
</dbReference>
<evidence type="ECO:0000313" key="9">
    <source>
        <dbReference type="Proteomes" id="UP001549749"/>
    </source>
</evidence>
<comment type="caution">
    <text evidence="8">The sequence shown here is derived from an EMBL/GenBank/DDBJ whole genome shotgun (WGS) entry which is preliminary data.</text>
</comment>
<dbReference type="Proteomes" id="UP001549749">
    <property type="component" value="Unassembled WGS sequence"/>
</dbReference>
<dbReference type="SUPFAM" id="SSF160240">
    <property type="entry name" value="Cation efflux protein cytoplasmic domain-like"/>
    <property type="match status" value="1"/>
</dbReference>
<feature type="transmembrane region" description="Helical" evidence="6">
    <location>
        <begin position="157"/>
        <end position="179"/>
    </location>
</feature>
<feature type="transmembrane region" description="Helical" evidence="6">
    <location>
        <begin position="191"/>
        <end position="208"/>
    </location>
</feature>
<dbReference type="NCBIfam" id="TIGR01297">
    <property type="entry name" value="CDF"/>
    <property type="match status" value="1"/>
</dbReference>
<evidence type="ECO:0000256" key="6">
    <source>
        <dbReference type="SAM" id="Phobius"/>
    </source>
</evidence>
<keyword evidence="2" id="KW-0813">Transport</keyword>
<evidence type="ECO:0000313" key="8">
    <source>
        <dbReference type="EMBL" id="MET6996472.1"/>
    </source>
</evidence>
<dbReference type="InterPro" id="IPR058533">
    <property type="entry name" value="Cation_efflux_TM"/>
</dbReference>
<evidence type="ECO:0000259" key="7">
    <source>
        <dbReference type="Pfam" id="PF01545"/>
    </source>
</evidence>
<feature type="domain" description="Cation efflux protein transmembrane" evidence="7">
    <location>
        <begin position="10"/>
        <end position="216"/>
    </location>
</feature>
<accession>A0ABV2T1H1</accession>
<dbReference type="Pfam" id="PF01545">
    <property type="entry name" value="Cation_efflux"/>
    <property type="match status" value="1"/>
</dbReference>
<evidence type="ECO:0000256" key="5">
    <source>
        <dbReference type="ARBA" id="ARBA00023136"/>
    </source>
</evidence>
<keyword evidence="4 6" id="KW-1133">Transmembrane helix</keyword>
<dbReference type="PANTHER" id="PTHR13414">
    <property type="entry name" value="HUEL-CATION TRANSPORTER"/>
    <property type="match status" value="1"/>
</dbReference>
<feature type="transmembrane region" description="Helical" evidence="6">
    <location>
        <begin position="7"/>
        <end position="27"/>
    </location>
</feature>
<evidence type="ECO:0000256" key="1">
    <source>
        <dbReference type="ARBA" id="ARBA00004141"/>
    </source>
</evidence>
<dbReference type="Gene3D" id="1.20.1510.10">
    <property type="entry name" value="Cation efflux protein transmembrane domain"/>
    <property type="match status" value="1"/>
</dbReference>
<dbReference type="SUPFAM" id="SSF161111">
    <property type="entry name" value="Cation efflux protein transmembrane domain-like"/>
    <property type="match status" value="1"/>
</dbReference>
<keyword evidence="3 6" id="KW-0812">Transmembrane</keyword>
<organism evidence="8 9">
    <name type="scientific">Chitinophaga defluvii</name>
    <dbReference type="NCBI Taxonomy" id="3163343"/>
    <lineage>
        <taxon>Bacteria</taxon>
        <taxon>Pseudomonadati</taxon>
        <taxon>Bacteroidota</taxon>
        <taxon>Chitinophagia</taxon>
        <taxon>Chitinophagales</taxon>
        <taxon>Chitinophagaceae</taxon>
        <taxon>Chitinophaga</taxon>
    </lineage>
</organism>
<keyword evidence="9" id="KW-1185">Reference proteome</keyword>
<proteinExistence type="predicted"/>
<feature type="transmembrane region" description="Helical" evidence="6">
    <location>
        <begin position="74"/>
        <end position="99"/>
    </location>
</feature>
<feature type="transmembrane region" description="Helical" evidence="6">
    <location>
        <begin position="111"/>
        <end position="132"/>
    </location>
</feature>
<dbReference type="PANTHER" id="PTHR13414:SF9">
    <property type="entry name" value="PROTON-COUPLED ZINC ANTIPORTER SLC30A9, MITOCHONDRIAL"/>
    <property type="match status" value="1"/>
</dbReference>
<comment type="subcellular location">
    <subcellularLocation>
        <location evidence="1">Membrane</location>
        <topology evidence="1">Multi-pass membrane protein</topology>
    </subcellularLocation>
</comment>
<evidence type="ECO:0000256" key="3">
    <source>
        <dbReference type="ARBA" id="ARBA00022692"/>
    </source>
</evidence>
<sequence>MATSNKSIYTALTANLLIAVIKFISGITTSSSAMISEGVHSLVDTANQLLLLLGIRLSKKSPDARRPFGYGKELYFWSFIVSILIFGIGGSISIYQGIIHLRNPPPLEDPTWNYIVLVCSLFFEGTSLYVAAREFNKVRGDQSWWGAIRLSKDPPSFLVLFEDSAAVLGLIIVGTLIYLGHHFNNPYLDGIASLLVGILLTIVSILLARESRSLLMGEGIDPATHKKIAQLVGKDPAVKKVINLFSTYQSPEEVMLLIVVAFNELDTDEINEAISRIRASIQEVYPLVHYIIIQPAPA</sequence>
<evidence type="ECO:0000256" key="2">
    <source>
        <dbReference type="ARBA" id="ARBA00022448"/>
    </source>
</evidence>